<dbReference type="PANTHER" id="PTHR30135:SF3">
    <property type="entry name" value="GLUCONEOGENESIS FACTOR-RELATED"/>
    <property type="match status" value="1"/>
</dbReference>
<evidence type="ECO:0000313" key="5">
    <source>
        <dbReference type="Proteomes" id="UP000231057"/>
    </source>
</evidence>
<reference evidence="4 5" key="1">
    <citation type="submission" date="2016-11" db="EMBL/GenBank/DDBJ databases">
        <title>Complete genome sequence of thermophilic cyanobacteria strain Synechococcus sp. PCC6715.</title>
        <authorList>
            <person name="Tang J."/>
            <person name="Daroch M."/>
            <person name="Liang Y."/>
            <person name="Jiang D."/>
            <person name="Shah M."/>
        </authorList>
    </citation>
    <scope>NUCLEOTIDE SEQUENCE [LARGE SCALE GENOMIC DNA]</scope>
    <source>
        <strain evidence="4 5">PCC 6715</strain>
    </source>
</reference>
<dbReference type="InterPro" id="IPR038136">
    <property type="entry name" value="CofD-like_dom_sf"/>
</dbReference>
<dbReference type="RefSeq" id="WP_198406019.1">
    <property type="nucleotide sequence ID" value="NZ_CP018092.1"/>
</dbReference>
<evidence type="ECO:0000256" key="1">
    <source>
        <dbReference type="ARBA" id="ARBA00022490"/>
    </source>
</evidence>
<evidence type="ECO:0000313" key="4">
    <source>
        <dbReference type="EMBL" id="ATS19065.1"/>
    </source>
</evidence>
<keyword evidence="5" id="KW-1185">Reference proteome</keyword>
<feature type="transmembrane region" description="Helical" evidence="3">
    <location>
        <begin position="45"/>
        <end position="65"/>
    </location>
</feature>
<dbReference type="GO" id="GO:0043743">
    <property type="term" value="F:LPPG:FO 2-phospho-L-lactate transferase activity"/>
    <property type="evidence" value="ECO:0007669"/>
    <property type="project" value="InterPro"/>
</dbReference>
<feature type="transmembrane region" description="Helical" evidence="3">
    <location>
        <begin position="77"/>
        <end position="100"/>
    </location>
</feature>
<dbReference type="GO" id="GO:0005737">
    <property type="term" value="C:cytoplasm"/>
    <property type="evidence" value="ECO:0007669"/>
    <property type="project" value="UniProtKB-SubCell"/>
</dbReference>
<dbReference type="NCBIfam" id="TIGR01826">
    <property type="entry name" value="CofD_related"/>
    <property type="match status" value="1"/>
</dbReference>
<comment type="similarity">
    <text evidence="2">Belongs to the gluconeogenesis factor family.</text>
</comment>
<dbReference type="Gene3D" id="3.40.50.10680">
    <property type="entry name" value="CofD-like domains"/>
    <property type="match status" value="1"/>
</dbReference>
<accession>A0A2D2Q3J5</accession>
<proteinExistence type="inferred from homology"/>
<dbReference type="CDD" id="cd07187">
    <property type="entry name" value="YvcK_like"/>
    <property type="match status" value="1"/>
</dbReference>
<dbReference type="InterPro" id="IPR010119">
    <property type="entry name" value="Gluconeogen_factor"/>
</dbReference>
<dbReference type="Pfam" id="PF01933">
    <property type="entry name" value="CofD"/>
    <property type="match status" value="1"/>
</dbReference>
<dbReference type="GO" id="GO:0008360">
    <property type="term" value="P:regulation of cell shape"/>
    <property type="evidence" value="ECO:0007669"/>
    <property type="project" value="UniProtKB-UniRule"/>
</dbReference>
<comment type="subcellular location">
    <subcellularLocation>
        <location evidence="2">Cytoplasm</location>
    </subcellularLocation>
</comment>
<reference evidence="5" key="2">
    <citation type="journal article" date="2022" name="Front. Microbiol.">
        <title>Comparative Genomic Analysis Revealed Distinct Molecular Components and Organization of CO2-Concentrating Mechanism in Thermophilic Cyanobacteria.</title>
        <authorList>
            <person name="Tang J."/>
            <person name="Zhou H."/>
            <person name="Yao D."/>
            <person name="Riaz S."/>
            <person name="You D."/>
            <person name="Klepacz-Smolka A."/>
            <person name="Daroch M."/>
        </authorList>
    </citation>
    <scope>NUCLEOTIDE SEQUENCE [LARGE SCALE GENOMIC DNA]</scope>
    <source>
        <strain evidence="5">PCC 6715</strain>
    </source>
</reference>
<feature type="transmembrane region" description="Helical" evidence="3">
    <location>
        <begin position="21"/>
        <end position="39"/>
    </location>
</feature>
<name>A0A2D2Q3J5_PARLV</name>
<dbReference type="EMBL" id="CP018092">
    <property type="protein sequence ID" value="ATS19065.1"/>
    <property type="molecule type" value="Genomic_DNA"/>
</dbReference>
<sequence length="449" mass="49115">MRRANKARQLSATLRPARRKLRLWSQWLLPGLLVKRWLLISTVGVLLASLGLAISVNLTPVFYTLQFIEQLLQTLARFVPSYVSGPLLFLGGIALIWWGYARTLGSITQVLLPDDDKALVERLLTHRRLERGPKIVAIGGGTGLSTLLRGLKVFSANITAIVTMADDGGSSGRLRREIGVLPPGDIRNCLAALADEEKLVTELFQYRFDAGDGLAGHSFGNLFLTAMTNITGDLERAIATSSAVLAIRGQVLPATLTDMTLWARLADGRLIHGESNITAAKGQIVEIGCSPPAPTALPRALQAIRDADYIILGPGSLYTSVIPNLLVPDIAQALAERRCPCVYVCNIMTQPGETDGYRVSDHVRALDKVTGDRLFDAILVQKYPPSSAHLSHYRQQGSDVVAIDRDELARLNCRLILADVMDETTPTVRHDSQKLATILMRWYGRVQSL</sequence>
<dbReference type="AlphaFoldDB" id="A0A2D2Q3J5"/>
<keyword evidence="3" id="KW-1133">Transmembrane helix</keyword>
<organism evidence="4 5">
    <name type="scientific">Parathermosynechococcus lividus PCC 6715</name>
    <dbReference type="NCBI Taxonomy" id="1917166"/>
    <lineage>
        <taxon>Bacteria</taxon>
        <taxon>Bacillati</taxon>
        <taxon>Cyanobacteriota</taxon>
        <taxon>Cyanophyceae</taxon>
        <taxon>Acaryochloridales</taxon>
        <taxon>Thermosynechococcaceae</taxon>
        <taxon>Parathermosynechococcus</taxon>
    </lineage>
</organism>
<keyword evidence="1 2" id="KW-0963">Cytoplasm</keyword>
<dbReference type="HAMAP" id="MF_00973">
    <property type="entry name" value="Gluconeogen_factor"/>
    <property type="match status" value="1"/>
</dbReference>
<evidence type="ECO:0000256" key="3">
    <source>
        <dbReference type="SAM" id="Phobius"/>
    </source>
</evidence>
<gene>
    <name evidence="4" type="ORF">BRW62_10320</name>
</gene>
<comment type="function">
    <text evidence="2">Required for morphogenesis under gluconeogenic growth conditions.</text>
</comment>
<dbReference type="InterPro" id="IPR002882">
    <property type="entry name" value="CofD"/>
</dbReference>
<dbReference type="PANTHER" id="PTHR30135">
    <property type="entry name" value="UNCHARACTERIZED PROTEIN YVCK-RELATED"/>
    <property type="match status" value="1"/>
</dbReference>
<dbReference type="Proteomes" id="UP000231057">
    <property type="component" value="Chromosome"/>
</dbReference>
<dbReference type="KEGG" id="slw:BRW62_10320"/>
<dbReference type="SUPFAM" id="SSF142338">
    <property type="entry name" value="CofD-like"/>
    <property type="match status" value="1"/>
</dbReference>
<keyword evidence="3" id="KW-0812">Transmembrane</keyword>
<evidence type="ECO:0000256" key="2">
    <source>
        <dbReference type="HAMAP-Rule" id="MF_00973"/>
    </source>
</evidence>
<protein>
    <recommendedName>
        <fullName evidence="2">Putative gluconeogenesis factor</fullName>
    </recommendedName>
</protein>
<keyword evidence="3" id="KW-0472">Membrane</keyword>